<keyword evidence="14" id="KW-0443">Lipid metabolism</keyword>
<gene>
    <name evidence="20" type="ORF">BJF95_22675</name>
</gene>
<dbReference type="PANTHER" id="PTHR46382:SF1">
    <property type="entry name" value="PHOSPHATIDATE CYTIDYLYLTRANSFERASE"/>
    <property type="match status" value="1"/>
</dbReference>
<feature type="transmembrane region" description="Helical" evidence="19">
    <location>
        <begin position="197"/>
        <end position="215"/>
    </location>
</feature>
<comment type="catalytic activity">
    <reaction evidence="1 18">
        <text>a 1,2-diacyl-sn-glycero-3-phosphate + CTP + H(+) = a CDP-1,2-diacyl-sn-glycerol + diphosphate</text>
        <dbReference type="Rhea" id="RHEA:16229"/>
        <dbReference type="ChEBI" id="CHEBI:15378"/>
        <dbReference type="ChEBI" id="CHEBI:33019"/>
        <dbReference type="ChEBI" id="CHEBI:37563"/>
        <dbReference type="ChEBI" id="CHEBI:58332"/>
        <dbReference type="ChEBI" id="CHEBI:58608"/>
        <dbReference type="EC" id="2.7.7.41"/>
    </reaction>
</comment>
<keyword evidence="9" id="KW-0444">Lipid biosynthesis</keyword>
<evidence type="ECO:0000256" key="2">
    <source>
        <dbReference type="ARBA" id="ARBA00004651"/>
    </source>
</evidence>
<feature type="transmembrane region" description="Helical" evidence="19">
    <location>
        <begin position="171"/>
        <end position="191"/>
    </location>
</feature>
<name>A0A1Q8ZP30_9HYPH</name>
<dbReference type="AlphaFoldDB" id="A0A1Q8ZP30"/>
<organism evidence="20 21">
    <name type="scientific">Rhizobium oryziradicis</name>
    <dbReference type="NCBI Taxonomy" id="1867956"/>
    <lineage>
        <taxon>Bacteria</taxon>
        <taxon>Pseudomonadati</taxon>
        <taxon>Pseudomonadota</taxon>
        <taxon>Alphaproteobacteria</taxon>
        <taxon>Hyphomicrobiales</taxon>
        <taxon>Rhizobiaceae</taxon>
        <taxon>Rhizobium/Agrobacterium group</taxon>
        <taxon>Rhizobium</taxon>
    </lineage>
</organism>
<dbReference type="InterPro" id="IPR000374">
    <property type="entry name" value="PC_trans"/>
</dbReference>
<dbReference type="PROSITE" id="PS01315">
    <property type="entry name" value="CDS"/>
    <property type="match status" value="1"/>
</dbReference>
<evidence type="ECO:0000256" key="14">
    <source>
        <dbReference type="ARBA" id="ARBA00023098"/>
    </source>
</evidence>
<keyword evidence="11 18" id="KW-0812">Transmembrane</keyword>
<protein>
    <recommendedName>
        <fullName evidence="7 18">Phosphatidate cytidylyltransferase</fullName>
        <ecNumber evidence="6 18">2.7.7.41</ecNumber>
    </recommendedName>
</protein>
<keyword evidence="10 18" id="KW-0808">Transferase</keyword>
<feature type="transmembrane region" description="Helical" evidence="19">
    <location>
        <begin position="12"/>
        <end position="43"/>
    </location>
</feature>
<dbReference type="UniPathway" id="UPA00557">
    <property type="reaction ID" value="UER00614"/>
</dbReference>
<keyword evidence="21" id="KW-1185">Reference proteome</keyword>
<evidence type="ECO:0000256" key="7">
    <source>
        <dbReference type="ARBA" id="ARBA00019373"/>
    </source>
</evidence>
<dbReference type="Proteomes" id="UP000186894">
    <property type="component" value="Unassembled WGS sequence"/>
</dbReference>
<comment type="subcellular location">
    <subcellularLocation>
        <location evidence="2">Cell membrane</location>
        <topology evidence="2">Multi-pass membrane protein</topology>
    </subcellularLocation>
</comment>
<dbReference type="PANTHER" id="PTHR46382">
    <property type="entry name" value="PHOSPHATIDATE CYTIDYLYLTRANSFERASE"/>
    <property type="match status" value="1"/>
</dbReference>
<dbReference type="RefSeq" id="WP_075640970.1">
    <property type="nucleotide sequence ID" value="NZ_MKIM01000028.1"/>
</dbReference>
<keyword evidence="17" id="KW-1208">Phospholipid metabolism</keyword>
<evidence type="ECO:0000256" key="13">
    <source>
        <dbReference type="ARBA" id="ARBA00022989"/>
    </source>
</evidence>
<evidence type="ECO:0000256" key="12">
    <source>
        <dbReference type="ARBA" id="ARBA00022695"/>
    </source>
</evidence>
<evidence type="ECO:0000256" key="15">
    <source>
        <dbReference type="ARBA" id="ARBA00023136"/>
    </source>
</evidence>
<comment type="similarity">
    <text evidence="5 18">Belongs to the CDS family.</text>
</comment>
<evidence type="ECO:0000256" key="3">
    <source>
        <dbReference type="ARBA" id="ARBA00005119"/>
    </source>
</evidence>
<evidence type="ECO:0000256" key="6">
    <source>
        <dbReference type="ARBA" id="ARBA00012487"/>
    </source>
</evidence>
<dbReference type="Pfam" id="PF01148">
    <property type="entry name" value="CTP_transf_1"/>
    <property type="match status" value="1"/>
</dbReference>
<proteinExistence type="inferred from homology"/>
<evidence type="ECO:0000256" key="1">
    <source>
        <dbReference type="ARBA" id="ARBA00001698"/>
    </source>
</evidence>
<dbReference type="GO" id="GO:0016024">
    <property type="term" value="P:CDP-diacylglycerol biosynthetic process"/>
    <property type="evidence" value="ECO:0007669"/>
    <property type="project" value="UniProtKB-UniPathway"/>
</dbReference>
<evidence type="ECO:0000313" key="21">
    <source>
        <dbReference type="Proteomes" id="UP000186894"/>
    </source>
</evidence>
<keyword evidence="12 18" id="KW-0548">Nucleotidyltransferase</keyword>
<keyword evidence="15 19" id="KW-0472">Membrane</keyword>
<keyword evidence="16" id="KW-0594">Phospholipid biosynthesis</keyword>
<evidence type="ECO:0000256" key="17">
    <source>
        <dbReference type="ARBA" id="ARBA00023264"/>
    </source>
</evidence>
<accession>A0A1Q8ZP30</accession>
<evidence type="ECO:0000256" key="18">
    <source>
        <dbReference type="RuleBase" id="RU003938"/>
    </source>
</evidence>
<dbReference type="STRING" id="1867956.BJF95_22675"/>
<comment type="pathway">
    <text evidence="4">Lipid metabolism.</text>
</comment>
<evidence type="ECO:0000256" key="8">
    <source>
        <dbReference type="ARBA" id="ARBA00022475"/>
    </source>
</evidence>
<evidence type="ECO:0000256" key="4">
    <source>
        <dbReference type="ARBA" id="ARBA00005189"/>
    </source>
</evidence>
<dbReference type="EMBL" id="MKIM01000028">
    <property type="protein sequence ID" value="OLP43651.1"/>
    <property type="molecule type" value="Genomic_DNA"/>
</dbReference>
<evidence type="ECO:0000256" key="19">
    <source>
        <dbReference type="SAM" id="Phobius"/>
    </source>
</evidence>
<evidence type="ECO:0000256" key="16">
    <source>
        <dbReference type="ARBA" id="ARBA00023209"/>
    </source>
</evidence>
<evidence type="ECO:0000256" key="11">
    <source>
        <dbReference type="ARBA" id="ARBA00022692"/>
    </source>
</evidence>
<dbReference type="EC" id="2.7.7.41" evidence="6 18"/>
<keyword evidence="13 19" id="KW-1133">Transmembrane helix</keyword>
<sequence length="280" mass="29557">MTRELRLRTLSAIVMLVVVLAATWLGGFYFAGLAAVIGLTVFWEWSHMTGLVENSIRGATAGWFSVAVIALNVVVGDMTLSLPLLGGFTVTLILATFIWRWSWWLSAGVLYSGACIVALASIRDDDALGFVAMLFVFVIVWSTDILAYFVGRTLGGPKLAPRISPGKTWSGAIGGTIAGVIGGYIVAFSYFSVSGLWIPLLALALSVLSQMGDLFESFIKRRFGAKDSSHLIPGHGGVMDRVDGLATASFGAFIIAMSLAASGSGLTDSIGGLLFGFVGK</sequence>
<keyword evidence="8" id="KW-1003">Cell membrane</keyword>
<comment type="pathway">
    <text evidence="3 18">Phospholipid metabolism; CDP-diacylglycerol biosynthesis; CDP-diacylglycerol from sn-glycerol 3-phosphate: step 3/3.</text>
</comment>
<reference evidence="20 21" key="1">
    <citation type="submission" date="2016-09" db="EMBL/GenBank/DDBJ databases">
        <title>Rhizobium oryziradicis sp. nov., isolated from the root of rice.</title>
        <authorList>
            <person name="Zhao J."/>
            <person name="Zhang X."/>
        </authorList>
    </citation>
    <scope>NUCLEOTIDE SEQUENCE [LARGE SCALE GENOMIC DNA]</scope>
    <source>
        <strain evidence="20 21">N19</strain>
    </source>
</reference>
<dbReference type="GO" id="GO:0004605">
    <property type="term" value="F:phosphatidate cytidylyltransferase activity"/>
    <property type="evidence" value="ECO:0007669"/>
    <property type="project" value="UniProtKB-EC"/>
</dbReference>
<evidence type="ECO:0000256" key="5">
    <source>
        <dbReference type="ARBA" id="ARBA00010185"/>
    </source>
</evidence>
<evidence type="ECO:0000256" key="10">
    <source>
        <dbReference type="ARBA" id="ARBA00022679"/>
    </source>
</evidence>
<feature type="transmembrane region" description="Helical" evidence="19">
    <location>
        <begin position="101"/>
        <end position="122"/>
    </location>
</feature>
<feature type="transmembrane region" description="Helical" evidence="19">
    <location>
        <begin position="128"/>
        <end position="150"/>
    </location>
</feature>
<evidence type="ECO:0000313" key="20">
    <source>
        <dbReference type="EMBL" id="OLP43651.1"/>
    </source>
</evidence>
<feature type="transmembrane region" description="Helical" evidence="19">
    <location>
        <begin position="63"/>
        <end position="94"/>
    </location>
</feature>
<evidence type="ECO:0000256" key="9">
    <source>
        <dbReference type="ARBA" id="ARBA00022516"/>
    </source>
</evidence>
<comment type="caution">
    <text evidence="20">The sequence shown here is derived from an EMBL/GenBank/DDBJ whole genome shotgun (WGS) entry which is preliminary data.</text>
</comment>
<dbReference type="OrthoDB" id="9799199at2"/>
<dbReference type="GO" id="GO:0005886">
    <property type="term" value="C:plasma membrane"/>
    <property type="evidence" value="ECO:0007669"/>
    <property type="project" value="UniProtKB-SubCell"/>
</dbReference>